<evidence type="ECO:0000313" key="3">
    <source>
        <dbReference type="Proteomes" id="UP001161247"/>
    </source>
</evidence>
<accession>A0AAV1DV68</accession>
<keyword evidence="3" id="KW-1185">Reference proteome</keyword>
<proteinExistence type="predicted"/>
<name>A0AAV1DV68_OLDCO</name>
<feature type="region of interest" description="Disordered" evidence="1">
    <location>
        <begin position="43"/>
        <end position="67"/>
    </location>
</feature>
<feature type="compositionally biased region" description="Basic and acidic residues" evidence="1">
    <location>
        <begin position="11"/>
        <end position="24"/>
    </location>
</feature>
<reference evidence="2" key="1">
    <citation type="submission" date="2023-03" db="EMBL/GenBank/DDBJ databases">
        <authorList>
            <person name="Julca I."/>
        </authorList>
    </citation>
    <scope>NUCLEOTIDE SEQUENCE</scope>
</reference>
<dbReference type="PANTHER" id="PTHR35291:SF3">
    <property type="entry name" value="PROTEIN SHROOM-LIKE"/>
    <property type="match status" value="1"/>
</dbReference>
<dbReference type="PANTHER" id="PTHR35291">
    <property type="entry name" value="PROTEIN SHROOM-LIKE"/>
    <property type="match status" value="1"/>
</dbReference>
<dbReference type="EMBL" id="OX459123">
    <property type="protein sequence ID" value="CAI9110815.1"/>
    <property type="molecule type" value="Genomic_DNA"/>
</dbReference>
<dbReference type="Proteomes" id="UP001161247">
    <property type="component" value="Chromosome 6"/>
</dbReference>
<gene>
    <name evidence="2" type="ORF">OLC1_LOCUS18378</name>
</gene>
<dbReference type="AlphaFoldDB" id="A0AAV1DV68"/>
<evidence type="ECO:0000313" key="2">
    <source>
        <dbReference type="EMBL" id="CAI9110815.1"/>
    </source>
</evidence>
<organism evidence="2 3">
    <name type="scientific">Oldenlandia corymbosa var. corymbosa</name>
    <dbReference type="NCBI Taxonomy" id="529605"/>
    <lineage>
        <taxon>Eukaryota</taxon>
        <taxon>Viridiplantae</taxon>
        <taxon>Streptophyta</taxon>
        <taxon>Embryophyta</taxon>
        <taxon>Tracheophyta</taxon>
        <taxon>Spermatophyta</taxon>
        <taxon>Magnoliopsida</taxon>
        <taxon>eudicotyledons</taxon>
        <taxon>Gunneridae</taxon>
        <taxon>Pentapetalae</taxon>
        <taxon>asterids</taxon>
        <taxon>lamiids</taxon>
        <taxon>Gentianales</taxon>
        <taxon>Rubiaceae</taxon>
        <taxon>Rubioideae</taxon>
        <taxon>Spermacoceae</taxon>
        <taxon>Hedyotis-Oldenlandia complex</taxon>
        <taxon>Oldenlandia</taxon>
    </lineage>
</organism>
<feature type="region of interest" description="Disordered" evidence="1">
    <location>
        <begin position="1"/>
        <end position="27"/>
    </location>
</feature>
<evidence type="ECO:0000256" key="1">
    <source>
        <dbReference type="SAM" id="MobiDB-lite"/>
    </source>
</evidence>
<protein>
    <submittedName>
        <fullName evidence="2">OLC1v1010904C1</fullName>
    </submittedName>
</protein>
<sequence length="117" mass="13384">MLRALSTRNGRGYEKLRDEYHESSTDPFLDPKLMRARTVPAGKLFSTSSTKHLESGPTREEKKFEKKAKKVSKVHPIFTLFHPRLRQKATAKPEVSRYLEYLKEGGILPTNGNMPVV</sequence>
<feature type="compositionally biased region" description="Basic and acidic residues" evidence="1">
    <location>
        <begin position="51"/>
        <end position="64"/>
    </location>
</feature>